<gene>
    <name evidence="4" type="ORF">PL8927_760328</name>
</gene>
<dbReference type="Pfam" id="PF05532">
    <property type="entry name" value="CsbD"/>
    <property type="match status" value="1"/>
</dbReference>
<name>A0A7Z9BV69_9CYAN</name>
<dbReference type="OrthoDB" id="465089at2"/>
<evidence type="ECO:0000256" key="1">
    <source>
        <dbReference type="ARBA" id="ARBA00009129"/>
    </source>
</evidence>
<evidence type="ECO:0000256" key="2">
    <source>
        <dbReference type="SAM" id="MobiDB-lite"/>
    </source>
</evidence>
<keyword evidence="5" id="KW-1185">Reference proteome</keyword>
<dbReference type="SUPFAM" id="SSF69047">
    <property type="entry name" value="Hypothetical protein YjbJ"/>
    <property type="match status" value="1"/>
</dbReference>
<dbReference type="EMBL" id="CZCU02000153">
    <property type="protein sequence ID" value="VXD23149.1"/>
    <property type="molecule type" value="Genomic_DNA"/>
</dbReference>
<evidence type="ECO:0000259" key="3">
    <source>
        <dbReference type="Pfam" id="PF05532"/>
    </source>
</evidence>
<sequence>MSAEQKGKATLKNVEGKVQEAAGNITGDPKDQAEGKMKQAEASTKHAVEDTKDGVKKEIDKH</sequence>
<organism evidence="4 5">
    <name type="scientific">Planktothrix serta PCC 8927</name>
    <dbReference type="NCBI Taxonomy" id="671068"/>
    <lineage>
        <taxon>Bacteria</taxon>
        <taxon>Bacillati</taxon>
        <taxon>Cyanobacteriota</taxon>
        <taxon>Cyanophyceae</taxon>
        <taxon>Oscillatoriophycideae</taxon>
        <taxon>Oscillatoriales</taxon>
        <taxon>Microcoleaceae</taxon>
        <taxon>Planktothrix</taxon>
    </lineage>
</organism>
<dbReference type="AlphaFoldDB" id="A0A7Z9BV69"/>
<dbReference type="RefSeq" id="WP_083625410.1">
    <property type="nucleotide sequence ID" value="NZ_LR734878.1"/>
</dbReference>
<evidence type="ECO:0000313" key="4">
    <source>
        <dbReference type="EMBL" id="VXD23149.1"/>
    </source>
</evidence>
<protein>
    <recommendedName>
        <fullName evidence="3">CsbD-like domain-containing protein</fullName>
    </recommendedName>
</protein>
<proteinExistence type="inferred from homology"/>
<evidence type="ECO:0000313" key="5">
    <source>
        <dbReference type="Proteomes" id="UP000184550"/>
    </source>
</evidence>
<feature type="region of interest" description="Disordered" evidence="2">
    <location>
        <begin position="1"/>
        <end position="62"/>
    </location>
</feature>
<dbReference type="InterPro" id="IPR036629">
    <property type="entry name" value="YjbJ_sf"/>
</dbReference>
<feature type="compositionally biased region" description="Basic and acidic residues" evidence="2">
    <location>
        <begin position="28"/>
        <end position="62"/>
    </location>
</feature>
<comment type="similarity">
    <text evidence="1">Belongs to the UPF0337 (CsbD) family.</text>
</comment>
<dbReference type="Proteomes" id="UP000184550">
    <property type="component" value="Unassembled WGS sequence"/>
</dbReference>
<comment type="caution">
    <text evidence="4">The sequence shown here is derived from an EMBL/GenBank/DDBJ whole genome shotgun (WGS) entry which is preliminary data.</text>
</comment>
<reference evidence="4" key="1">
    <citation type="submission" date="2019-10" db="EMBL/GenBank/DDBJ databases">
        <authorList>
            <consortium name="Genoscope - CEA"/>
            <person name="William W."/>
        </authorList>
    </citation>
    <scope>NUCLEOTIDE SEQUENCE [LARGE SCALE GENOMIC DNA]</scope>
    <source>
        <strain evidence="4">BBR_PRJEB10992</strain>
    </source>
</reference>
<dbReference type="Gene3D" id="1.10.1470.10">
    <property type="entry name" value="YjbJ"/>
    <property type="match status" value="1"/>
</dbReference>
<dbReference type="InterPro" id="IPR008462">
    <property type="entry name" value="CsbD"/>
</dbReference>
<feature type="domain" description="CsbD-like" evidence="3">
    <location>
        <begin position="6"/>
        <end position="57"/>
    </location>
</feature>
<accession>A0A7Z9BV69</accession>